<dbReference type="Gene3D" id="3.40.190.290">
    <property type="match status" value="1"/>
</dbReference>
<dbReference type="SUPFAM" id="SSF46785">
    <property type="entry name" value="Winged helix' DNA-binding domain"/>
    <property type="match status" value="1"/>
</dbReference>
<comment type="similarity">
    <text evidence="1">Belongs to the LysR transcriptional regulatory family.</text>
</comment>
<dbReference type="Proteomes" id="UP000235005">
    <property type="component" value="Unassembled WGS sequence"/>
</dbReference>
<dbReference type="CDD" id="cd05466">
    <property type="entry name" value="PBP2_LTTR_substrate"/>
    <property type="match status" value="1"/>
</dbReference>
<keyword evidence="4" id="KW-0804">Transcription</keyword>
<comment type="caution">
    <text evidence="6">The sequence shown here is derived from an EMBL/GenBank/DDBJ whole genome shotgun (WGS) entry which is preliminary data.</text>
</comment>
<proteinExistence type="inferred from homology"/>
<evidence type="ECO:0000256" key="4">
    <source>
        <dbReference type="ARBA" id="ARBA00023163"/>
    </source>
</evidence>
<keyword evidence="2" id="KW-0805">Transcription regulation</keyword>
<dbReference type="Pfam" id="PF03466">
    <property type="entry name" value="LysR_substrate"/>
    <property type="match status" value="1"/>
</dbReference>
<dbReference type="InterPro" id="IPR005119">
    <property type="entry name" value="LysR_subst-bd"/>
</dbReference>
<dbReference type="Gene3D" id="1.10.10.10">
    <property type="entry name" value="Winged helix-like DNA-binding domain superfamily/Winged helix DNA-binding domain"/>
    <property type="match status" value="1"/>
</dbReference>
<dbReference type="PRINTS" id="PR00039">
    <property type="entry name" value="HTHLYSR"/>
</dbReference>
<dbReference type="OrthoDB" id="5721010at2"/>
<evidence type="ECO:0000256" key="1">
    <source>
        <dbReference type="ARBA" id="ARBA00009437"/>
    </source>
</evidence>
<keyword evidence="3" id="KW-0238">DNA-binding</keyword>
<dbReference type="InterPro" id="IPR036390">
    <property type="entry name" value="WH_DNA-bd_sf"/>
</dbReference>
<dbReference type="Pfam" id="PF00126">
    <property type="entry name" value="HTH_1"/>
    <property type="match status" value="1"/>
</dbReference>
<sequence length="313" mass="34746">MISHRQLNHALCLFKQGNFTRAAIEANLSQSALSRSIRNLELELGVSLFDRNKTTVEPTRYGEVFLARAKAISADTEALEREMLLMRGLQAGSFSVVLGVYPAEISGNRALGSMLNEFPNLQYRAFVGNWEMVNEYVSNRTADLGFAAVDAAENEEHLSVERVRPHEMVLYCRKGHPLANNGKPGREDLDQFPLVSIRVPAGLADAIPGKSEIDRGSGHLVPSVEIDDITTARTIVSQSDGIGAAVPLQIESQLRSGDLVLLDFQRPWIKPVYGFISLKSRALSPAAEFFMEKVIRFEEEAEQKNKALLETYR</sequence>
<dbReference type="EMBL" id="PKUS01000026">
    <property type="protein sequence ID" value="PLW67640.1"/>
    <property type="molecule type" value="Genomic_DNA"/>
</dbReference>
<dbReference type="PROSITE" id="PS50931">
    <property type="entry name" value="HTH_LYSR"/>
    <property type="match status" value="1"/>
</dbReference>
<reference evidence="6 7" key="1">
    <citation type="submission" date="2018-01" db="EMBL/GenBank/DDBJ databases">
        <title>The draft genome sequence of Halioglobus lutimaris HF004.</title>
        <authorList>
            <person name="Du Z.-J."/>
            <person name="Shi M.-J."/>
        </authorList>
    </citation>
    <scope>NUCLEOTIDE SEQUENCE [LARGE SCALE GENOMIC DNA]</scope>
    <source>
        <strain evidence="6 7">HF004</strain>
    </source>
</reference>
<gene>
    <name evidence="6" type="ORF">C0039_16195</name>
</gene>
<dbReference type="InterPro" id="IPR000847">
    <property type="entry name" value="LysR_HTH_N"/>
</dbReference>
<evidence type="ECO:0000313" key="6">
    <source>
        <dbReference type="EMBL" id="PLW67640.1"/>
    </source>
</evidence>
<keyword evidence="7" id="KW-1185">Reference proteome</keyword>
<accession>A0A2N5WZG9</accession>
<organism evidence="6 7">
    <name type="scientific">Pseudohalioglobus lutimaris</name>
    <dbReference type="NCBI Taxonomy" id="1737061"/>
    <lineage>
        <taxon>Bacteria</taxon>
        <taxon>Pseudomonadati</taxon>
        <taxon>Pseudomonadota</taxon>
        <taxon>Gammaproteobacteria</taxon>
        <taxon>Cellvibrionales</taxon>
        <taxon>Halieaceae</taxon>
        <taxon>Pseudohalioglobus</taxon>
    </lineage>
</organism>
<dbReference type="RefSeq" id="WP_101518681.1">
    <property type="nucleotide sequence ID" value="NZ_PKUS01000026.1"/>
</dbReference>
<protein>
    <recommendedName>
        <fullName evidence="5">HTH lysR-type domain-containing protein</fullName>
    </recommendedName>
</protein>
<dbReference type="InterPro" id="IPR036388">
    <property type="entry name" value="WH-like_DNA-bd_sf"/>
</dbReference>
<evidence type="ECO:0000259" key="5">
    <source>
        <dbReference type="PROSITE" id="PS50931"/>
    </source>
</evidence>
<name>A0A2N5WZG9_9GAMM</name>
<dbReference type="PANTHER" id="PTHR30419">
    <property type="entry name" value="HTH-TYPE TRANSCRIPTIONAL REGULATOR YBHD"/>
    <property type="match status" value="1"/>
</dbReference>
<evidence type="ECO:0000256" key="2">
    <source>
        <dbReference type="ARBA" id="ARBA00023015"/>
    </source>
</evidence>
<dbReference type="GO" id="GO:0003700">
    <property type="term" value="F:DNA-binding transcription factor activity"/>
    <property type="evidence" value="ECO:0007669"/>
    <property type="project" value="InterPro"/>
</dbReference>
<evidence type="ECO:0000313" key="7">
    <source>
        <dbReference type="Proteomes" id="UP000235005"/>
    </source>
</evidence>
<dbReference type="GO" id="GO:0005829">
    <property type="term" value="C:cytosol"/>
    <property type="evidence" value="ECO:0007669"/>
    <property type="project" value="TreeGrafter"/>
</dbReference>
<dbReference type="AlphaFoldDB" id="A0A2N5WZG9"/>
<dbReference type="GO" id="GO:0003677">
    <property type="term" value="F:DNA binding"/>
    <property type="evidence" value="ECO:0007669"/>
    <property type="project" value="UniProtKB-KW"/>
</dbReference>
<feature type="domain" description="HTH lysR-type" evidence="5">
    <location>
        <begin position="1"/>
        <end position="59"/>
    </location>
</feature>
<dbReference type="PANTHER" id="PTHR30419:SF30">
    <property type="entry name" value="LYSR FAMILY TRANSCRIPTIONAL REGULATOR"/>
    <property type="match status" value="1"/>
</dbReference>
<evidence type="ECO:0000256" key="3">
    <source>
        <dbReference type="ARBA" id="ARBA00023125"/>
    </source>
</evidence>
<dbReference type="SUPFAM" id="SSF53850">
    <property type="entry name" value="Periplasmic binding protein-like II"/>
    <property type="match status" value="1"/>
</dbReference>
<dbReference type="InterPro" id="IPR050950">
    <property type="entry name" value="HTH-type_LysR_regulators"/>
</dbReference>